<dbReference type="EMBL" id="JABBWD010000006">
    <property type="protein sequence ID" value="KAG1781133.1"/>
    <property type="molecule type" value="Genomic_DNA"/>
</dbReference>
<evidence type="ECO:0000313" key="2">
    <source>
        <dbReference type="EMBL" id="KAG1781133.1"/>
    </source>
</evidence>
<dbReference type="EMBL" id="JABBWD010000006">
    <property type="protein sequence ID" value="KAG1781132.1"/>
    <property type="molecule type" value="Genomic_DNA"/>
</dbReference>
<protein>
    <submittedName>
        <fullName evidence="2">Uncharacterized protein</fullName>
    </submittedName>
</protein>
<reference evidence="2" key="1">
    <citation type="journal article" date="2020" name="New Phytol.">
        <title>Comparative genomics reveals dynamic genome evolution in host specialist ectomycorrhizal fungi.</title>
        <authorList>
            <person name="Lofgren L.A."/>
            <person name="Nguyen N.H."/>
            <person name="Vilgalys R."/>
            <person name="Ruytinx J."/>
            <person name="Liao H.L."/>
            <person name="Branco S."/>
            <person name="Kuo A."/>
            <person name="LaButti K."/>
            <person name="Lipzen A."/>
            <person name="Andreopoulos W."/>
            <person name="Pangilinan J."/>
            <person name="Riley R."/>
            <person name="Hundley H."/>
            <person name="Na H."/>
            <person name="Barry K."/>
            <person name="Grigoriev I.V."/>
            <person name="Stajich J.E."/>
            <person name="Kennedy P.G."/>
        </authorList>
    </citation>
    <scope>NUCLEOTIDE SEQUENCE</scope>
    <source>
        <strain evidence="2">DOB743</strain>
    </source>
</reference>
<dbReference type="AlphaFoldDB" id="A0A9P7A2C3"/>
<dbReference type="OrthoDB" id="2710587at2759"/>
<dbReference type="Proteomes" id="UP000714275">
    <property type="component" value="Unassembled WGS sequence"/>
</dbReference>
<gene>
    <name evidence="1" type="ORF">EV702DRAFT_645514</name>
    <name evidence="2" type="ORF">EV702DRAFT_645529</name>
</gene>
<comment type="caution">
    <text evidence="2">The sequence shown here is derived from an EMBL/GenBank/DDBJ whole genome shotgun (WGS) entry which is preliminary data.</text>
</comment>
<organism evidence="2 3">
    <name type="scientific">Suillus placidus</name>
    <dbReference type="NCBI Taxonomy" id="48579"/>
    <lineage>
        <taxon>Eukaryota</taxon>
        <taxon>Fungi</taxon>
        <taxon>Dikarya</taxon>
        <taxon>Basidiomycota</taxon>
        <taxon>Agaricomycotina</taxon>
        <taxon>Agaricomycetes</taxon>
        <taxon>Agaricomycetidae</taxon>
        <taxon>Boletales</taxon>
        <taxon>Suillineae</taxon>
        <taxon>Suillaceae</taxon>
        <taxon>Suillus</taxon>
    </lineage>
</organism>
<evidence type="ECO:0000313" key="3">
    <source>
        <dbReference type="Proteomes" id="UP000714275"/>
    </source>
</evidence>
<accession>A0A9P7A2C3</accession>
<proteinExistence type="predicted"/>
<sequence length="108" mass="12270">MRRSITLRIRVARTHTPFLTLIISPLSTTSTVNYPRLHSSLPSYTTSLVIFRHSRPPALKTVKIIRNFRYVVLNAPPPLPTPIQNILVPTISFLCQPLRLNATTLRLT</sequence>
<name>A0A9P7A2C3_9AGAM</name>
<keyword evidence="3" id="KW-1185">Reference proteome</keyword>
<evidence type="ECO:0000313" key="1">
    <source>
        <dbReference type="EMBL" id="KAG1781132.1"/>
    </source>
</evidence>